<dbReference type="EMBL" id="FQXZ01000021">
    <property type="protein sequence ID" value="SHI18378.1"/>
    <property type="molecule type" value="Genomic_DNA"/>
</dbReference>
<dbReference type="OrthoDB" id="6314559at2"/>
<evidence type="ECO:0000313" key="1">
    <source>
        <dbReference type="EMBL" id="SHI18378.1"/>
    </source>
</evidence>
<dbReference type="STRING" id="1216006.VA7868_02211"/>
<keyword evidence="2" id="KW-1185">Reference proteome</keyword>
<organism evidence="1 2">
    <name type="scientific">Vibrio aerogenes CECT 7868</name>
    <dbReference type="NCBI Taxonomy" id="1216006"/>
    <lineage>
        <taxon>Bacteria</taxon>
        <taxon>Pseudomonadati</taxon>
        <taxon>Pseudomonadota</taxon>
        <taxon>Gammaproteobacteria</taxon>
        <taxon>Vibrionales</taxon>
        <taxon>Vibrionaceae</taxon>
        <taxon>Vibrio</taxon>
    </lineage>
</organism>
<reference evidence="1 2" key="1">
    <citation type="submission" date="2016-11" db="EMBL/GenBank/DDBJ databases">
        <authorList>
            <person name="Jaros S."/>
            <person name="Januszkiewicz K."/>
            <person name="Wedrychowicz H."/>
        </authorList>
    </citation>
    <scope>NUCLEOTIDE SEQUENCE [LARGE SCALE GENOMIC DNA]</scope>
    <source>
        <strain evidence="1 2">CECT 7868</strain>
    </source>
</reference>
<accession>A0A1M5Z2M6</accession>
<evidence type="ECO:0000313" key="2">
    <source>
        <dbReference type="Proteomes" id="UP000184608"/>
    </source>
</evidence>
<evidence type="ECO:0008006" key="3">
    <source>
        <dbReference type="Google" id="ProtNLM"/>
    </source>
</evidence>
<dbReference type="RefSeq" id="WP_073603880.1">
    <property type="nucleotide sequence ID" value="NZ_FQXZ01000021.1"/>
</dbReference>
<dbReference type="Proteomes" id="UP000184608">
    <property type="component" value="Unassembled WGS sequence"/>
</dbReference>
<sequence>MQTKDISQELTAVIEALIKEGKEPTVALVKSRLTTKVPIPAIIATIKSWKSTQRVPKVQVKTLSDKERIEQLEKQVAELAHRLAILETKATTQETDD</sequence>
<dbReference type="AlphaFoldDB" id="A0A1M5Z2M6"/>
<gene>
    <name evidence="1" type="ORF">VA7868_02211</name>
</gene>
<protein>
    <recommendedName>
        <fullName evidence="3">KfrA N-terminal DNA-binding domain-containing protein</fullName>
    </recommendedName>
</protein>
<name>A0A1M5Z2M6_9VIBR</name>
<proteinExistence type="predicted"/>